<evidence type="ECO:0000256" key="5">
    <source>
        <dbReference type="ARBA" id="ARBA00022695"/>
    </source>
</evidence>
<dbReference type="Gene3D" id="3.30.420.10">
    <property type="entry name" value="Ribonuclease H-like superfamily/Ribonuclease H"/>
    <property type="match status" value="2"/>
</dbReference>
<reference evidence="20" key="2">
    <citation type="journal article" date="2014" name="Nat. Commun.">
        <title>The cavefish genome reveals candidate genes for eye loss.</title>
        <authorList>
            <person name="McGaugh S.E."/>
            <person name="Gross J.B."/>
            <person name="Aken B."/>
            <person name="Blin M."/>
            <person name="Borowsky R."/>
            <person name="Chalopin D."/>
            <person name="Hinaux H."/>
            <person name="Jeffery W.R."/>
            <person name="Keene A."/>
            <person name="Ma L."/>
            <person name="Minx P."/>
            <person name="Murphy D."/>
            <person name="O'Quin K.E."/>
            <person name="Retaux S."/>
            <person name="Rohner N."/>
            <person name="Searle S.M."/>
            <person name="Stahl B.A."/>
            <person name="Tabin C."/>
            <person name="Volff J.N."/>
            <person name="Yoshizawa M."/>
            <person name="Warren W.C."/>
        </authorList>
    </citation>
    <scope>NUCLEOTIDE SEQUENCE [LARGE SCALE GENOMIC DNA]</scope>
    <source>
        <strain evidence="20">female</strain>
    </source>
</reference>
<evidence type="ECO:0000313" key="20">
    <source>
        <dbReference type="Proteomes" id="UP000018467"/>
    </source>
</evidence>
<dbReference type="SUPFAM" id="SSF56672">
    <property type="entry name" value="DNA/RNA polymerases"/>
    <property type="match status" value="1"/>
</dbReference>
<keyword evidence="5" id="KW-0548">Nucleotidyltransferase</keyword>
<evidence type="ECO:0000259" key="18">
    <source>
        <dbReference type="PROSITE" id="PS50994"/>
    </source>
</evidence>
<dbReference type="Gene3D" id="2.30.30.850">
    <property type="match status" value="1"/>
</dbReference>
<dbReference type="GO" id="GO:0004190">
    <property type="term" value="F:aspartic-type endopeptidase activity"/>
    <property type="evidence" value="ECO:0007669"/>
    <property type="project" value="InterPro"/>
</dbReference>
<feature type="domain" description="Reverse transcriptase" evidence="16">
    <location>
        <begin position="199"/>
        <end position="383"/>
    </location>
</feature>
<dbReference type="EC" id="3.1.26.4" evidence="2"/>
<dbReference type="Pfam" id="PF00665">
    <property type="entry name" value="rve"/>
    <property type="match status" value="1"/>
</dbReference>
<dbReference type="InterPro" id="IPR012337">
    <property type="entry name" value="RNaseH-like_sf"/>
</dbReference>
<evidence type="ECO:0000256" key="8">
    <source>
        <dbReference type="ARBA" id="ARBA00022801"/>
    </source>
</evidence>
<dbReference type="InterPro" id="IPR001969">
    <property type="entry name" value="Aspartic_peptidase_AS"/>
</dbReference>
<dbReference type="Pfam" id="PF17919">
    <property type="entry name" value="RT_RNaseH_2"/>
    <property type="match status" value="1"/>
</dbReference>
<dbReference type="SUPFAM" id="SSF50630">
    <property type="entry name" value="Acid proteases"/>
    <property type="match status" value="1"/>
</dbReference>
<evidence type="ECO:0000256" key="13">
    <source>
        <dbReference type="ARBA" id="ARBA00023172"/>
    </source>
</evidence>
<evidence type="ECO:0000259" key="16">
    <source>
        <dbReference type="PROSITE" id="PS50878"/>
    </source>
</evidence>
<keyword evidence="9" id="KW-0460">Magnesium</keyword>
<evidence type="ECO:0000256" key="6">
    <source>
        <dbReference type="ARBA" id="ARBA00022722"/>
    </source>
</evidence>
<dbReference type="FunFam" id="3.30.70.270:FF:000020">
    <property type="entry name" value="Transposon Tf2-6 polyprotein-like Protein"/>
    <property type="match status" value="1"/>
</dbReference>
<dbReference type="InterPro" id="IPR034122">
    <property type="entry name" value="Retropepsin-like_bacterial"/>
</dbReference>
<dbReference type="CDD" id="cd05483">
    <property type="entry name" value="retropepsin_like_bacteria"/>
    <property type="match status" value="1"/>
</dbReference>
<dbReference type="InParanoid" id="A0A3B1II10"/>
<dbReference type="InterPro" id="IPR021109">
    <property type="entry name" value="Peptidase_aspartic_dom_sf"/>
</dbReference>
<dbReference type="InterPro" id="IPR050951">
    <property type="entry name" value="Retrovirus_Pol_polyprotein"/>
</dbReference>
<reference evidence="19" key="4">
    <citation type="submission" date="2025-09" db="UniProtKB">
        <authorList>
            <consortium name="Ensembl"/>
        </authorList>
    </citation>
    <scope>IDENTIFICATION</scope>
</reference>
<reference evidence="19" key="3">
    <citation type="submission" date="2025-08" db="UniProtKB">
        <authorList>
            <consortium name="Ensembl"/>
        </authorList>
    </citation>
    <scope>IDENTIFICATION</scope>
</reference>
<keyword evidence="7" id="KW-0255">Endonuclease</keyword>
<dbReference type="InterPro" id="IPR041588">
    <property type="entry name" value="Integrase_H2C2"/>
</dbReference>
<dbReference type="GO" id="GO:0006508">
    <property type="term" value="P:proteolysis"/>
    <property type="evidence" value="ECO:0007669"/>
    <property type="project" value="InterPro"/>
</dbReference>
<dbReference type="SUPFAM" id="SSF53098">
    <property type="entry name" value="Ribonuclease H-like"/>
    <property type="match status" value="2"/>
</dbReference>
<evidence type="ECO:0000256" key="11">
    <source>
        <dbReference type="ARBA" id="ARBA00022908"/>
    </source>
</evidence>
<dbReference type="Bgee" id="ENSAMXG00000033060">
    <property type="expression patterns" value="Expressed in liver and 13 other cell types or tissues"/>
</dbReference>
<dbReference type="Gene3D" id="3.30.70.270">
    <property type="match status" value="2"/>
</dbReference>
<dbReference type="GeneTree" id="ENSGT00940000160750"/>
<keyword evidence="6" id="KW-0540">Nuclease</keyword>
<evidence type="ECO:0000313" key="19">
    <source>
        <dbReference type="Ensembl" id="ENSAMXP00000029613.1"/>
    </source>
</evidence>
<evidence type="ECO:0000256" key="3">
    <source>
        <dbReference type="ARBA" id="ARBA00018735"/>
    </source>
</evidence>
<dbReference type="InterPro" id="IPR040643">
    <property type="entry name" value="MLVIN_C"/>
</dbReference>
<dbReference type="GO" id="GO:0004523">
    <property type="term" value="F:RNA-DNA hybrid ribonuclease activity"/>
    <property type="evidence" value="ECO:0007669"/>
    <property type="project" value="UniProtKB-EC"/>
</dbReference>
<dbReference type="InterPro" id="IPR043502">
    <property type="entry name" value="DNA/RNA_pol_sf"/>
</dbReference>
<reference evidence="20" key="1">
    <citation type="submission" date="2013-03" db="EMBL/GenBank/DDBJ databases">
        <authorList>
            <person name="Jeffery W."/>
            <person name="Warren W."/>
            <person name="Wilson R.K."/>
        </authorList>
    </citation>
    <scope>NUCLEOTIDE SEQUENCE</scope>
    <source>
        <strain evidence="20">female</strain>
    </source>
</reference>
<keyword evidence="4" id="KW-0808">Transferase</keyword>
<evidence type="ECO:0000256" key="4">
    <source>
        <dbReference type="ARBA" id="ARBA00022679"/>
    </source>
</evidence>
<dbReference type="CDD" id="cd09273">
    <property type="entry name" value="RNase_HI_RT_Bel"/>
    <property type="match status" value="1"/>
</dbReference>
<keyword evidence="12" id="KW-0695">RNA-directed DNA polymerase</keyword>
<evidence type="ECO:0000256" key="10">
    <source>
        <dbReference type="ARBA" id="ARBA00022884"/>
    </source>
</evidence>
<evidence type="ECO:0000259" key="17">
    <source>
        <dbReference type="PROSITE" id="PS50879"/>
    </source>
</evidence>
<dbReference type="Proteomes" id="UP000018467">
    <property type="component" value="Unassembled WGS sequence"/>
</dbReference>
<dbReference type="Gene3D" id="1.10.340.70">
    <property type="match status" value="1"/>
</dbReference>
<dbReference type="PROSITE" id="PS50994">
    <property type="entry name" value="INTEGRASE"/>
    <property type="match status" value="1"/>
</dbReference>
<dbReference type="GO" id="GO:0015074">
    <property type="term" value="P:DNA integration"/>
    <property type="evidence" value="ECO:0007669"/>
    <property type="project" value="UniProtKB-KW"/>
</dbReference>
<keyword evidence="14" id="KW-0511">Multifunctional enzyme</keyword>
<evidence type="ECO:0000256" key="12">
    <source>
        <dbReference type="ARBA" id="ARBA00022918"/>
    </source>
</evidence>
<protein>
    <recommendedName>
        <fullName evidence="3">Gag-Pol polyprotein</fullName>
        <ecNumber evidence="2">3.1.26.4</ecNumber>
    </recommendedName>
    <alternativeName>
        <fullName evidence="15">Gypsy retrotransposon integrase-like protein 1</fullName>
    </alternativeName>
</protein>
<evidence type="ECO:0000256" key="15">
    <source>
        <dbReference type="ARBA" id="ARBA00039658"/>
    </source>
</evidence>
<dbReference type="PANTHER" id="PTHR37984:SF5">
    <property type="entry name" value="PROTEIN NYNRIN-LIKE"/>
    <property type="match status" value="1"/>
</dbReference>
<dbReference type="Pfam" id="PF00078">
    <property type="entry name" value="RVT_1"/>
    <property type="match status" value="1"/>
</dbReference>
<keyword evidence="8" id="KW-0378">Hydrolase</keyword>
<keyword evidence="13" id="KW-0233">DNA recombination</keyword>
<dbReference type="InterPro" id="IPR001584">
    <property type="entry name" value="Integrase_cat-core"/>
</dbReference>
<dbReference type="InterPro" id="IPR002156">
    <property type="entry name" value="RNaseH_domain"/>
</dbReference>
<dbReference type="PANTHER" id="PTHR37984">
    <property type="entry name" value="PROTEIN CBG26694"/>
    <property type="match status" value="1"/>
</dbReference>
<evidence type="ECO:0000256" key="2">
    <source>
        <dbReference type="ARBA" id="ARBA00012180"/>
    </source>
</evidence>
<dbReference type="Pfam" id="PF13975">
    <property type="entry name" value="gag-asp_proteas"/>
    <property type="match status" value="1"/>
</dbReference>
<dbReference type="InterPro" id="IPR000477">
    <property type="entry name" value="RT_dom"/>
</dbReference>
<dbReference type="PROSITE" id="PS50879">
    <property type="entry name" value="RNASE_H_1"/>
    <property type="match status" value="1"/>
</dbReference>
<organism evidence="19 20">
    <name type="scientific">Astyanax mexicanus</name>
    <name type="common">Blind cave fish</name>
    <name type="synonym">Astyanax fasciatus mexicanus</name>
    <dbReference type="NCBI Taxonomy" id="7994"/>
    <lineage>
        <taxon>Eukaryota</taxon>
        <taxon>Metazoa</taxon>
        <taxon>Chordata</taxon>
        <taxon>Craniata</taxon>
        <taxon>Vertebrata</taxon>
        <taxon>Euteleostomi</taxon>
        <taxon>Actinopterygii</taxon>
        <taxon>Neopterygii</taxon>
        <taxon>Teleostei</taxon>
        <taxon>Ostariophysi</taxon>
        <taxon>Characiformes</taxon>
        <taxon>Characoidei</taxon>
        <taxon>Acestrorhamphidae</taxon>
        <taxon>Acestrorhamphinae</taxon>
        <taxon>Astyanax</taxon>
    </lineage>
</organism>
<dbReference type="Pfam" id="PF00075">
    <property type="entry name" value="RNase_H"/>
    <property type="match status" value="1"/>
</dbReference>
<keyword evidence="20" id="KW-1185">Reference proteome</keyword>
<evidence type="ECO:0000256" key="1">
    <source>
        <dbReference type="ARBA" id="ARBA00010879"/>
    </source>
</evidence>
<dbReference type="InterPro" id="IPR041577">
    <property type="entry name" value="RT_RNaseH_2"/>
</dbReference>
<dbReference type="GO" id="GO:0003964">
    <property type="term" value="F:RNA-directed DNA polymerase activity"/>
    <property type="evidence" value="ECO:0007669"/>
    <property type="project" value="UniProtKB-KW"/>
</dbReference>
<dbReference type="Gene3D" id="2.40.70.10">
    <property type="entry name" value="Acid Proteases"/>
    <property type="match status" value="1"/>
</dbReference>
<comment type="similarity">
    <text evidence="1">Belongs to the beta type-B retroviral polymerase family. HERV class-II K(HML-2) pol subfamily.</text>
</comment>
<keyword evidence="10" id="KW-0694">RNA-binding</keyword>
<dbReference type="GO" id="GO:0006310">
    <property type="term" value="P:DNA recombination"/>
    <property type="evidence" value="ECO:0007669"/>
    <property type="project" value="UniProtKB-KW"/>
</dbReference>
<keyword evidence="11" id="KW-0229">DNA integration</keyword>
<accession>A0A3B1II10</accession>
<name>A0A3B1II10_ASTMX</name>
<dbReference type="Ensembl" id="ENSAMXT00000047633.1">
    <property type="protein sequence ID" value="ENSAMXP00000029613.1"/>
    <property type="gene ID" value="ENSAMXG00000033060.1"/>
</dbReference>
<feature type="domain" description="RNase H type-1" evidence="17">
    <location>
        <begin position="629"/>
        <end position="775"/>
    </location>
</feature>
<dbReference type="AlphaFoldDB" id="A0A3B1II10"/>
<evidence type="ECO:0000256" key="7">
    <source>
        <dbReference type="ARBA" id="ARBA00022759"/>
    </source>
</evidence>
<dbReference type="Gene3D" id="3.10.10.10">
    <property type="entry name" value="HIV Type 1 Reverse Transcriptase, subunit A, domain 1"/>
    <property type="match status" value="1"/>
</dbReference>
<feature type="domain" description="Integrase catalytic" evidence="18">
    <location>
        <begin position="901"/>
        <end position="1057"/>
    </location>
</feature>
<proteinExistence type="inferred from homology"/>
<dbReference type="Pfam" id="PF17921">
    <property type="entry name" value="Integrase_H2C2"/>
    <property type="match status" value="1"/>
</dbReference>
<dbReference type="GO" id="GO:0003723">
    <property type="term" value="F:RNA binding"/>
    <property type="evidence" value="ECO:0007669"/>
    <property type="project" value="UniProtKB-KW"/>
</dbReference>
<dbReference type="Pfam" id="PF18697">
    <property type="entry name" value="MLVIN_C"/>
    <property type="match status" value="1"/>
</dbReference>
<evidence type="ECO:0000256" key="9">
    <source>
        <dbReference type="ARBA" id="ARBA00022842"/>
    </source>
</evidence>
<dbReference type="InterPro" id="IPR043128">
    <property type="entry name" value="Rev_trsase/Diguanyl_cyclase"/>
</dbReference>
<dbReference type="InterPro" id="IPR036397">
    <property type="entry name" value="RNaseH_sf"/>
</dbReference>
<dbReference type="PROSITE" id="PS00141">
    <property type="entry name" value="ASP_PROTEASE"/>
    <property type="match status" value="1"/>
</dbReference>
<dbReference type="PROSITE" id="PS50878">
    <property type="entry name" value="RT_POL"/>
    <property type="match status" value="1"/>
</dbReference>
<dbReference type="Gene3D" id="3.10.20.370">
    <property type="match status" value="1"/>
</dbReference>
<sequence>MHRGVKSPICPFFKLICPAASAHLCAISRVFENRLFVDIQIREQDWSFLVDTGAQVTTLSETICTSLGLSLTDKHITAEGLGNAGISLSLSAPVDVNLGPKTISWQFWVGKVENILGMDFLRKLNCSLSINADSCVWNIASLKQSDLADHPIWSDDKDDCGLLDMEPVILTGSQPPCTKQYPINKEALQGIVPIIEQLVKRGILVKTQSVSNSPVWPVRKANGTWQLTVDYRVANQHIDKLTPLVADPSTIFDGIPTAHSVFSVVDMANGFWSVPLASQSQPWLAFTVGDEQYQWTRLPQGFHNSPSIYHQALRNHLSQADHILQSSVIVQYVDDVLLSSESEETHDRDVKALLDFLASKGHKASRDKAQLCCTGVQYLGQWVSQGSRGILPARSSAINAMSIPTTVHKLRAFLGLCNYCRLWIDSYAAISQPLYDLLKGNPGQHDPVVHTDDSTSAFVKLKSALVSAPALGLCDPNKPFTVFVHEDCGFMTSCLTQEHGGMQRPVAYHSAKLDAVACGMGPCLRAVQATYLALLSFAPRTLEQIVTVKCPHSVSALLNNGRVLSVTASRWGNWLAVLTAPNVVIQNAPMNNPSSFMMSSLTDAYEEGDDHDCIELSSPHPVFKDIPLDNPDLILFTDGSSTYTNGQRRSGWAVTDSFQTLASGSLPPSYSAQQAELVALTEACKLASGRSTTIYTDSRYAFGVANDFGHLWRNRGFLTAAGTPVKNADLVQNLLEAVKLPTDLAIVKVKAHTGGTSFEAQGNRIADEAAKRASFLPPASIASLTSTECNTNKISSIQKLQSESPSWELWKWLDSGAKVDPEGVWIKGGKIVAPESLLPYLATQIHSLGHIGMEKMVHQFSHSWWNPKFREQARTVVQNCVACNQVNAAPQLRTPANRTVAPPGPFRHLQVDYITLPKCEGKQDVLIVIDKFSRWIEAYPTSKGTATHTAKMLVQDFIPRWGLPEQIESDQGTHFTGQVVQAVCKLLQVNWKLHCPYRPQASGQVERANRVIKERLTKLHNQGVKWTASLPAVLCSIRATSNKTVGLSPYEVVTGRPMLVPGLIDLRKADVHLLSDALLNYCQTLTQAVQAAQNQVSNAWGRPSEGGHTIIPGQWVMVRRHDKQSLEPRWDGPYQVLLITDSAVKCEGKKTWIHVSHCKVVPAPQK</sequence>
<evidence type="ECO:0000256" key="14">
    <source>
        <dbReference type="ARBA" id="ARBA00023268"/>
    </source>
</evidence>